<protein>
    <submittedName>
        <fullName evidence="3">Uncharacterized protein</fullName>
    </submittedName>
</protein>
<feature type="region of interest" description="Disordered" evidence="1">
    <location>
        <begin position="115"/>
        <end position="143"/>
    </location>
</feature>
<keyword evidence="2" id="KW-0812">Transmembrane</keyword>
<proteinExistence type="predicted"/>
<dbReference type="AlphaFoldDB" id="A0A2Z6IB34"/>
<dbReference type="KEGG" id="sutt:SUTMEG_10210"/>
<accession>A0A2Z6IB34</accession>
<keyword evidence="4" id="KW-1185">Reference proteome</keyword>
<dbReference type="InterPro" id="IPR012902">
    <property type="entry name" value="N_methyl_site"/>
</dbReference>
<dbReference type="EMBL" id="AP018786">
    <property type="protein sequence ID" value="BBF23130.1"/>
    <property type="molecule type" value="Genomic_DNA"/>
</dbReference>
<evidence type="ECO:0000313" key="3">
    <source>
        <dbReference type="EMBL" id="BBF23130.1"/>
    </source>
</evidence>
<dbReference type="PROSITE" id="PS00409">
    <property type="entry name" value="PROKAR_NTER_METHYL"/>
    <property type="match status" value="1"/>
</dbReference>
<evidence type="ECO:0000256" key="1">
    <source>
        <dbReference type="SAM" id="MobiDB-lite"/>
    </source>
</evidence>
<dbReference type="RefSeq" id="WP_120176767.1">
    <property type="nucleotide sequence ID" value="NZ_AP018786.1"/>
</dbReference>
<feature type="compositionally biased region" description="Polar residues" evidence="1">
    <location>
        <begin position="116"/>
        <end position="126"/>
    </location>
</feature>
<name>A0A2Z6IB34_9BURK</name>
<keyword evidence="2" id="KW-1133">Transmembrane helix</keyword>
<feature type="transmembrane region" description="Helical" evidence="2">
    <location>
        <begin position="22"/>
        <end position="49"/>
    </location>
</feature>
<dbReference type="Proteomes" id="UP000271003">
    <property type="component" value="Chromosome"/>
</dbReference>
<reference evidence="3 4" key="1">
    <citation type="journal article" date="2018" name="Int. J. Syst. Evol. Microbiol.">
        <title>Mesosutterella multiformis gen. nov., sp. nov., a member of the family Sutterellaceae and Sutterella megalosphaeroides sp. nov., isolated from human faeces.</title>
        <authorList>
            <person name="Sakamoto M."/>
            <person name="Ikeyama N."/>
            <person name="Kunihiro T."/>
            <person name="Iino T."/>
            <person name="Yuki M."/>
            <person name="Ohkuma M."/>
        </authorList>
    </citation>
    <scope>NUCLEOTIDE SEQUENCE [LARGE SCALE GENOMIC DNA]</scope>
    <source>
        <strain evidence="3 4">6FBBBH3</strain>
    </source>
</reference>
<sequence>MPNNSAAGFAPRSFLASLSPRAAGGFTLIEAVAALVFVGFVAALMATIVSKSKVEGIQIARETKVLLAKKSCAERLTADLVANVGTLVSRREQLLAHLRDRPDICPGTPSIVVEENGSTAGKSVSGRSAPGGTTVSAAAGASARSGNEEWVDNHVGVCVPTSRDWPDGQLVIKYSCFSSTYDKPGIPEKPGSGTGSGGGSAIRIEIDGIQMEVMP</sequence>
<gene>
    <name evidence="3" type="ORF">SUTMEG_10210</name>
</gene>
<keyword evidence="2" id="KW-0472">Membrane</keyword>
<evidence type="ECO:0000313" key="4">
    <source>
        <dbReference type="Proteomes" id="UP000271003"/>
    </source>
</evidence>
<evidence type="ECO:0000256" key="2">
    <source>
        <dbReference type="SAM" id="Phobius"/>
    </source>
</evidence>
<organism evidence="3 4">
    <name type="scientific">Sutterella megalosphaeroides</name>
    <dbReference type="NCBI Taxonomy" id="2494234"/>
    <lineage>
        <taxon>Bacteria</taxon>
        <taxon>Pseudomonadati</taxon>
        <taxon>Pseudomonadota</taxon>
        <taxon>Betaproteobacteria</taxon>
        <taxon>Burkholderiales</taxon>
        <taxon>Sutterellaceae</taxon>
        <taxon>Sutterella</taxon>
    </lineage>
</organism>
<feature type="compositionally biased region" description="Low complexity" evidence="1">
    <location>
        <begin position="128"/>
        <end position="143"/>
    </location>
</feature>